<feature type="compositionally biased region" description="Basic and acidic residues" evidence="7">
    <location>
        <begin position="203"/>
        <end position="213"/>
    </location>
</feature>
<evidence type="ECO:0000313" key="9">
    <source>
        <dbReference type="EMBL" id="KAK3295041.1"/>
    </source>
</evidence>
<dbReference type="GO" id="GO:0008650">
    <property type="term" value="F:rRNA (uridine-2'-O-)-methyltransferase activity"/>
    <property type="evidence" value="ECO:0007669"/>
    <property type="project" value="TreeGrafter"/>
</dbReference>
<evidence type="ECO:0000259" key="8">
    <source>
        <dbReference type="Pfam" id="PF01728"/>
    </source>
</evidence>
<dbReference type="EMBL" id="JAUEPN010000005">
    <property type="protein sequence ID" value="KAK3295041.1"/>
    <property type="molecule type" value="Genomic_DNA"/>
</dbReference>
<organism evidence="9 10">
    <name type="scientific">Chaetomium fimeti</name>
    <dbReference type="NCBI Taxonomy" id="1854472"/>
    <lineage>
        <taxon>Eukaryota</taxon>
        <taxon>Fungi</taxon>
        <taxon>Dikarya</taxon>
        <taxon>Ascomycota</taxon>
        <taxon>Pezizomycotina</taxon>
        <taxon>Sordariomycetes</taxon>
        <taxon>Sordariomycetidae</taxon>
        <taxon>Sordariales</taxon>
        <taxon>Chaetomiaceae</taxon>
        <taxon>Chaetomium</taxon>
    </lineage>
</organism>
<dbReference type="GO" id="GO:0005739">
    <property type="term" value="C:mitochondrion"/>
    <property type="evidence" value="ECO:0007669"/>
    <property type="project" value="TreeGrafter"/>
</dbReference>
<sequence>MQAPWTRTPLRVAVPVARGLSCSSSRTNTFNSHYFLPSTYTAASKPTISSPCPNHIQSRPASSSGSWKIRQGNDYFARNARVSGYKSRAAFKLLELDSKYEFFRRGEGQVVVDLGYAPGSWSQVAVDRTAPNGTILGIDIIPAQPPKGVSTIQGNFLSPGVQRMVKQVLVEGDKRRRAEREERREEVVDEDADAIADRPSYIDFERMAAHESDSESGSPASPSSTSPSPGESTQPKEQEKPNLRLVDVVLSDMSEAWPQTRGFSVRALSNAYNRMMNTSGTPFRDHAGSMDLCHAALTFASETLKPGGDFVCKFYQGAEDKAFETLLKGMFERVHREKPEASRGESRESFFVALRRNGDVTLQDIERR</sequence>
<gene>
    <name evidence="9" type="ORF">B0H64DRAFT_375758</name>
</gene>
<dbReference type="InterPro" id="IPR015507">
    <property type="entry name" value="rRNA-MeTfrase_E"/>
</dbReference>
<evidence type="ECO:0000256" key="4">
    <source>
        <dbReference type="ARBA" id="ARBA00022679"/>
    </source>
</evidence>
<dbReference type="PANTHER" id="PTHR10920:SF18">
    <property type="entry name" value="RRNA METHYLTRANSFERASE 2, MITOCHONDRIAL"/>
    <property type="match status" value="1"/>
</dbReference>
<dbReference type="RefSeq" id="XP_062658555.1">
    <property type="nucleotide sequence ID" value="XM_062802436.1"/>
</dbReference>
<reference evidence="9" key="1">
    <citation type="journal article" date="2023" name="Mol. Phylogenet. Evol.">
        <title>Genome-scale phylogeny and comparative genomics of the fungal order Sordariales.</title>
        <authorList>
            <person name="Hensen N."/>
            <person name="Bonometti L."/>
            <person name="Westerberg I."/>
            <person name="Brannstrom I.O."/>
            <person name="Guillou S."/>
            <person name="Cros-Aarteil S."/>
            <person name="Calhoun S."/>
            <person name="Haridas S."/>
            <person name="Kuo A."/>
            <person name="Mondo S."/>
            <person name="Pangilinan J."/>
            <person name="Riley R."/>
            <person name="LaButti K."/>
            <person name="Andreopoulos B."/>
            <person name="Lipzen A."/>
            <person name="Chen C."/>
            <person name="Yan M."/>
            <person name="Daum C."/>
            <person name="Ng V."/>
            <person name="Clum A."/>
            <person name="Steindorff A."/>
            <person name="Ohm R.A."/>
            <person name="Martin F."/>
            <person name="Silar P."/>
            <person name="Natvig D.O."/>
            <person name="Lalanne C."/>
            <person name="Gautier V."/>
            <person name="Ament-Velasquez S.L."/>
            <person name="Kruys A."/>
            <person name="Hutchinson M.I."/>
            <person name="Powell A.J."/>
            <person name="Barry K."/>
            <person name="Miller A.N."/>
            <person name="Grigoriev I.V."/>
            <person name="Debuchy R."/>
            <person name="Gladieux P."/>
            <person name="Hiltunen Thoren M."/>
            <person name="Johannesson H."/>
        </authorList>
    </citation>
    <scope>NUCLEOTIDE SEQUENCE</scope>
    <source>
        <strain evidence="9">CBS 168.71</strain>
    </source>
</reference>
<keyword evidence="4" id="KW-0808">Transferase</keyword>
<dbReference type="InterPro" id="IPR029063">
    <property type="entry name" value="SAM-dependent_MTases_sf"/>
</dbReference>
<reference evidence="9" key="2">
    <citation type="submission" date="2023-06" db="EMBL/GenBank/DDBJ databases">
        <authorList>
            <consortium name="Lawrence Berkeley National Laboratory"/>
            <person name="Haridas S."/>
            <person name="Hensen N."/>
            <person name="Bonometti L."/>
            <person name="Westerberg I."/>
            <person name="Brannstrom I.O."/>
            <person name="Guillou S."/>
            <person name="Cros-Aarteil S."/>
            <person name="Calhoun S."/>
            <person name="Kuo A."/>
            <person name="Mondo S."/>
            <person name="Pangilinan J."/>
            <person name="Riley R."/>
            <person name="Labutti K."/>
            <person name="Andreopoulos B."/>
            <person name="Lipzen A."/>
            <person name="Chen C."/>
            <person name="Yanf M."/>
            <person name="Daum C."/>
            <person name="Ng V."/>
            <person name="Clum A."/>
            <person name="Steindorff A."/>
            <person name="Ohm R."/>
            <person name="Martin F."/>
            <person name="Silar P."/>
            <person name="Natvig D."/>
            <person name="Lalanne C."/>
            <person name="Gautier V."/>
            <person name="Ament-Velasquez S.L."/>
            <person name="Kruys A."/>
            <person name="Hutchinson M.I."/>
            <person name="Powell A.J."/>
            <person name="Barry K."/>
            <person name="Miller A.N."/>
            <person name="Grigoriev I.V."/>
            <person name="Debuchy R."/>
            <person name="Gladieux P."/>
            <person name="Thoren M.H."/>
            <person name="Johannesson H."/>
        </authorList>
    </citation>
    <scope>NUCLEOTIDE SEQUENCE</scope>
    <source>
        <strain evidence="9">CBS 168.71</strain>
    </source>
</reference>
<dbReference type="Pfam" id="PF01728">
    <property type="entry name" value="FtsJ"/>
    <property type="match status" value="1"/>
</dbReference>
<dbReference type="Proteomes" id="UP001278766">
    <property type="component" value="Unassembled WGS sequence"/>
</dbReference>
<dbReference type="GeneID" id="87839384"/>
<dbReference type="AlphaFoldDB" id="A0AAE0HG45"/>
<keyword evidence="10" id="KW-1185">Reference proteome</keyword>
<evidence type="ECO:0000256" key="3">
    <source>
        <dbReference type="ARBA" id="ARBA00022603"/>
    </source>
</evidence>
<proteinExistence type="inferred from homology"/>
<evidence type="ECO:0000313" key="10">
    <source>
        <dbReference type="Proteomes" id="UP001278766"/>
    </source>
</evidence>
<evidence type="ECO:0000256" key="6">
    <source>
        <dbReference type="ARBA" id="ARBA00041184"/>
    </source>
</evidence>
<feature type="region of interest" description="Disordered" evidence="7">
    <location>
        <begin position="173"/>
        <end position="242"/>
    </location>
</feature>
<keyword evidence="3 9" id="KW-0489">Methyltransferase</keyword>
<dbReference type="SUPFAM" id="SSF53335">
    <property type="entry name" value="S-adenosyl-L-methionine-dependent methyltransferases"/>
    <property type="match status" value="1"/>
</dbReference>
<dbReference type="InterPro" id="IPR050082">
    <property type="entry name" value="RNA_methyltr_RlmE"/>
</dbReference>
<dbReference type="InterPro" id="IPR002877">
    <property type="entry name" value="RNA_MeTrfase_FtsJ_dom"/>
</dbReference>
<feature type="compositionally biased region" description="Low complexity" evidence="7">
    <location>
        <begin position="215"/>
        <end position="233"/>
    </location>
</feature>
<dbReference type="HAMAP" id="MF_01547">
    <property type="entry name" value="RNA_methyltr_E"/>
    <property type="match status" value="1"/>
</dbReference>
<comment type="caution">
    <text evidence="9">The sequence shown here is derived from an EMBL/GenBank/DDBJ whole genome shotgun (WGS) entry which is preliminary data.</text>
</comment>
<dbReference type="PANTHER" id="PTHR10920">
    <property type="entry name" value="RIBOSOMAL RNA METHYLTRANSFERASE"/>
    <property type="match status" value="1"/>
</dbReference>
<evidence type="ECO:0000256" key="1">
    <source>
        <dbReference type="ARBA" id="ARBA00009258"/>
    </source>
</evidence>
<feature type="domain" description="Ribosomal RNA methyltransferase FtsJ" evidence="8">
    <location>
        <begin position="85"/>
        <end position="356"/>
    </location>
</feature>
<evidence type="ECO:0000256" key="2">
    <source>
        <dbReference type="ARBA" id="ARBA00022552"/>
    </source>
</evidence>
<dbReference type="Gene3D" id="3.40.50.150">
    <property type="entry name" value="Vaccinia Virus protein VP39"/>
    <property type="match status" value="1"/>
</dbReference>
<feature type="compositionally biased region" description="Basic and acidic residues" evidence="7">
    <location>
        <begin position="173"/>
        <end position="186"/>
    </location>
</feature>
<comment type="similarity">
    <text evidence="1">Belongs to the class I-like SAM-binding methyltransferase superfamily. RNA methyltransferase RlmE family.</text>
</comment>
<protein>
    <recommendedName>
        <fullName evidence="6">rRNA methyltransferase 2, mitochondrial</fullName>
    </recommendedName>
</protein>
<keyword evidence="2" id="KW-0698">rRNA processing</keyword>
<name>A0AAE0HG45_9PEZI</name>
<accession>A0AAE0HG45</accession>
<keyword evidence="5" id="KW-0949">S-adenosyl-L-methionine</keyword>
<evidence type="ECO:0000256" key="5">
    <source>
        <dbReference type="ARBA" id="ARBA00022691"/>
    </source>
</evidence>
<evidence type="ECO:0000256" key="7">
    <source>
        <dbReference type="SAM" id="MobiDB-lite"/>
    </source>
</evidence>